<dbReference type="Pfam" id="PF07801">
    <property type="entry name" value="DUF1647"/>
    <property type="match status" value="1"/>
</dbReference>
<evidence type="ECO:0000313" key="3">
    <source>
        <dbReference type="Proteomes" id="UP001634394"/>
    </source>
</evidence>
<reference evidence="2 3" key="1">
    <citation type="submission" date="2024-11" db="EMBL/GenBank/DDBJ databases">
        <title>Chromosome-level genome assembly of the freshwater bivalve Anodonta woodiana.</title>
        <authorList>
            <person name="Chen X."/>
        </authorList>
    </citation>
    <scope>NUCLEOTIDE SEQUENCE [LARGE SCALE GENOMIC DNA]</scope>
    <source>
        <strain evidence="2">MN2024</strain>
        <tissue evidence="2">Gills</tissue>
    </source>
</reference>
<dbReference type="PANTHER" id="PTHR31389:SF4">
    <property type="entry name" value="LD39211P"/>
    <property type="match status" value="1"/>
</dbReference>
<evidence type="ECO:0000313" key="2">
    <source>
        <dbReference type="EMBL" id="KAL3862420.1"/>
    </source>
</evidence>
<accession>A0ABD3VPQ9</accession>
<dbReference type="PANTHER" id="PTHR31389">
    <property type="entry name" value="LD39211P"/>
    <property type="match status" value="1"/>
</dbReference>
<comment type="caution">
    <text evidence="2">The sequence shown here is derived from an EMBL/GenBank/DDBJ whole genome shotgun (WGS) entry which is preliminary data.</text>
</comment>
<dbReference type="AlphaFoldDB" id="A0ABD3VPQ9"/>
<keyword evidence="1" id="KW-0812">Transmembrane</keyword>
<keyword evidence="3" id="KW-1185">Reference proteome</keyword>
<organism evidence="2 3">
    <name type="scientific">Sinanodonta woodiana</name>
    <name type="common">Chinese pond mussel</name>
    <name type="synonym">Anodonta woodiana</name>
    <dbReference type="NCBI Taxonomy" id="1069815"/>
    <lineage>
        <taxon>Eukaryota</taxon>
        <taxon>Metazoa</taxon>
        <taxon>Spiralia</taxon>
        <taxon>Lophotrochozoa</taxon>
        <taxon>Mollusca</taxon>
        <taxon>Bivalvia</taxon>
        <taxon>Autobranchia</taxon>
        <taxon>Heteroconchia</taxon>
        <taxon>Palaeoheterodonta</taxon>
        <taxon>Unionida</taxon>
        <taxon>Unionoidea</taxon>
        <taxon>Unionidae</taxon>
        <taxon>Unioninae</taxon>
        <taxon>Sinanodonta</taxon>
    </lineage>
</organism>
<keyword evidence="1" id="KW-0472">Membrane</keyword>
<feature type="transmembrane region" description="Helical" evidence="1">
    <location>
        <begin position="31"/>
        <end position="51"/>
    </location>
</feature>
<proteinExistence type="predicted"/>
<gene>
    <name evidence="2" type="ORF">ACJMK2_008386</name>
</gene>
<evidence type="ECO:0000256" key="1">
    <source>
        <dbReference type="SAM" id="Phobius"/>
    </source>
</evidence>
<sequence>MNRFDSNPPLPLYGNFGAGVKKAPAFPLSPYMVVASVCFWLFIAAFTFKGFEYFLLYKFIDDSDLEVTNCCEHLSSDPKENEQFVQNYPKGDAGPYLMRLGPERYSSSFVGTESPRELSSIPTLVTAVTTSHFWDVQGLIEQFNQRVKRLFPDAKMIVYDIGLYQSEAELLKKYGFVEVRSFQTSQYPSHVGDISSYAWRPIIIQTILEEFGSVIWISPQSRIAHATDLNQLKYRGDRHFFAWQSKEYIATIAYTNPKTFTYLNESRCCFLESGLVDMSMLVFYRTNLTWNAIMKPWLKCALNKECLIPPKARYSGCFYMRTPKTTGCHRYDQSVLSIILDRVFLFTFKLEKYVIPRIATEIEENEKHFPEQPWAWTELGFLVLMPSACLGGLYYIYQRQRGKKKAYRRR</sequence>
<protein>
    <submittedName>
        <fullName evidence="2">Uncharacterized protein</fullName>
    </submittedName>
</protein>
<dbReference type="InterPro" id="IPR012444">
    <property type="entry name" value="DUF1647"/>
</dbReference>
<feature type="transmembrane region" description="Helical" evidence="1">
    <location>
        <begin position="374"/>
        <end position="397"/>
    </location>
</feature>
<keyword evidence="1" id="KW-1133">Transmembrane helix</keyword>
<name>A0ABD3VPQ9_SINWO</name>
<dbReference type="Proteomes" id="UP001634394">
    <property type="component" value="Unassembled WGS sequence"/>
</dbReference>
<dbReference type="EMBL" id="JBJQND010000011">
    <property type="protein sequence ID" value="KAL3862420.1"/>
    <property type="molecule type" value="Genomic_DNA"/>
</dbReference>